<protein>
    <submittedName>
        <fullName evidence="8">DMT family transporter</fullName>
    </submittedName>
</protein>
<dbReference type="Proteomes" id="UP000559404">
    <property type="component" value="Unassembled WGS sequence"/>
</dbReference>
<gene>
    <name evidence="8" type="ORF">H1W37_04105</name>
</gene>
<name>A0A838XVE7_9HYPH</name>
<organism evidence="8 9">
    <name type="scientific">Stappia taiwanensis</name>
    <dbReference type="NCBI Taxonomy" id="992267"/>
    <lineage>
        <taxon>Bacteria</taxon>
        <taxon>Pseudomonadati</taxon>
        <taxon>Pseudomonadota</taxon>
        <taxon>Alphaproteobacteria</taxon>
        <taxon>Hyphomicrobiales</taxon>
        <taxon>Stappiaceae</taxon>
        <taxon>Stappia</taxon>
    </lineage>
</organism>
<dbReference type="SUPFAM" id="SSF103481">
    <property type="entry name" value="Multidrug resistance efflux transporter EmrE"/>
    <property type="match status" value="2"/>
</dbReference>
<evidence type="ECO:0000256" key="2">
    <source>
        <dbReference type="ARBA" id="ARBA00007362"/>
    </source>
</evidence>
<evidence type="ECO:0000256" key="5">
    <source>
        <dbReference type="ARBA" id="ARBA00023136"/>
    </source>
</evidence>
<dbReference type="RefSeq" id="WP_181759022.1">
    <property type="nucleotide sequence ID" value="NZ_BMCR01000004.1"/>
</dbReference>
<dbReference type="Pfam" id="PF00892">
    <property type="entry name" value="EamA"/>
    <property type="match status" value="2"/>
</dbReference>
<dbReference type="AlphaFoldDB" id="A0A838XVE7"/>
<accession>A0A838XVE7</accession>
<feature type="domain" description="EamA" evidence="7">
    <location>
        <begin position="164"/>
        <end position="297"/>
    </location>
</feature>
<reference evidence="8 9" key="1">
    <citation type="submission" date="2020-07" db="EMBL/GenBank/DDBJ databases">
        <authorList>
            <person name="Li M."/>
        </authorList>
    </citation>
    <scope>NUCLEOTIDE SEQUENCE [LARGE SCALE GENOMIC DNA]</scope>
    <source>
        <strain evidence="8 9">DSM 23284</strain>
    </source>
</reference>
<evidence type="ECO:0000256" key="4">
    <source>
        <dbReference type="ARBA" id="ARBA00022989"/>
    </source>
</evidence>
<dbReference type="InterPro" id="IPR000620">
    <property type="entry name" value="EamA_dom"/>
</dbReference>
<keyword evidence="3 6" id="KW-0812">Transmembrane</keyword>
<comment type="similarity">
    <text evidence="2">Belongs to the EamA transporter family.</text>
</comment>
<feature type="transmembrane region" description="Helical" evidence="6">
    <location>
        <begin position="104"/>
        <end position="126"/>
    </location>
</feature>
<feature type="transmembrane region" description="Helical" evidence="6">
    <location>
        <begin position="257"/>
        <end position="276"/>
    </location>
</feature>
<evidence type="ECO:0000313" key="8">
    <source>
        <dbReference type="EMBL" id="MBA4610820.1"/>
    </source>
</evidence>
<feature type="transmembrane region" description="Helical" evidence="6">
    <location>
        <begin position="133"/>
        <end position="152"/>
    </location>
</feature>
<feature type="transmembrane region" description="Helical" evidence="6">
    <location>
        <begin position="224"/>
        <end position="245"/>
    </location>
</feature>
<dbReference type="InterPro" id="IPR037185">
    <property type="entry name" value="EmrE-like"/>
</dbReference>
<evidence type="ECO:0000259" key="7">
    <source>
        <dbReference type="Pfam" id="PF00892"/>
    </source>
</evidence>
<evidence type="ECO:0000256" key="1">
    <source>
        <dbReference type="ARBA" id="ARBA00004141"/>
    </source>
</evidence>
<dbReference type="InterPro" id="IPR050638">
    <property type="entry name" value="AA-Vitamin_Transporters"/>
</dbReference>
<keyword evidence="4 6" id="KW-1133">Transmembrane helix</keyword>
<keyword evidence="9" id="KW-1185">Reference proteome</keyword>
<feature type="transmembrane region" description="Helical" evidence="6">
    <location>
        <begin position="12"/>
        <end position="29"/>
    </location>
</feature>
<dbReference type="PANTHER" id="PTHR32322">
    <property type="entry name" value="INNER MEMBRANE TRANSPORTER"/>
    <property type="match status" value="1"/>
</dbReference>
<proteinExistence type="inferred from homology"/>
<reference evidence="8 9" key="2">
    <citation type="submission" date="2020-08" db="EMBL/GenBank/DDBJ databases">
        <title>Stappia taiwanensis sp. nov., isolated from a coastal thermal spring.</title>
        <authorList>
            <person name="Kampfer P."/>
        </authorList>
    </citation>
    <scope>NUCLEOTIDE SEQUENCE [LARGE SCALE GENOMIC DNA]</scope>
    <source>
        <strain evidence="8 9">DSM 23284</strain>
    </source>
</reference>
<feature type="transmembrane region" description="Helical" evidence="6">
    <location>
        <begin position="75"/>
        <end position="98"/>
    </location>
</feature>
<comment type="subcellular location">
    <subcellularLocation>
        <location evidence="1">Membrane</location>
        <topology evidence="1">Multi-pass membrane protein</topology>
    </subcellularLocation>
</comment>
<evidence type="ECO:0000256" key="3">
    <source>
        <dbReference type="ARBA" id="ARBA00022692"/>
    </source>
</evidence>
<evidence type="ECO:0000256" key="6">
    <source>
        <dbReference type="SAM" id="Phobius"/>
    </source>
</evidence>
<dbReference type="GO" id="GO:0016020">
    <property type="term" value="C:membrane"/>
    <property type="evidence" value="ECO:0007669"/>
    <property type="project" value="UniProtKB-SubCell"/>
</dbReference>
<feature type="transmembrane region" description="Helical" evidence="6">
    <location>
        <begin position="41"/>
        <end position="63"/>
    </location>
</feature>
<dbReference type="EMBL" id="JACEON010000003">
    <property type="protein sequence ID" value="MBA4610820.1"/>
    <property type="molecule type" value="Genomic_DNA"/>
</dbReference>
<comment type="caution">
    <text evidence="8">The sequence shown here is derived from an EMBL/GenBank/DDBJ whole genome shotgun (WGS) entry which is preliminary data.</text>
</comment>
<dbReference type="PANTHER" id="PTHR32322:SF2">
    <property type="entry name" value="EAMA DOMAIN-CONTAINING PROTEIN"/>
    <property type="match status" value="1"/>
</dbReference>
<keyword evidence="5 6" id="KW-0472">Membrane</keyword>
<feature type="transmembrane region" description="Helical" evidence="6">
    <location>
        <begin position="282"/>
        <end position="298"/>
    </location>
</feature>
<feature type="transmembrane region" description="Helical" evidence="6">
    <location>
        <begin position="164"/>
        <end position="182"/>
    </location>
</feature>
<evidence type="ECO:0000313" key="9">
    <source>
        <dbReference type="Proteomes" id="UP000559404"/>
    </source>
</evidence>
<feature type="domain" description="EamA" evidence="7">
    <location>
        <begin position="17"/>
        <end position="149"/>
    </location>
</feature>
<sequence>MPVTGPSLLTRFYARPILLLVLVTLFWAGNTIAGRLAIGEVSPLAVVFLRWVMVSGLMVVLYGRQVKAEWPMLKQHLPVMALMGTLGFTAFNALFYVAAHSTTALNLGILQGSMPMFVLLGALVLLRAPVRAVQVLGVLVTMAGVALIASQGDLSRLATLEVNPGDGLMILACLFYSVYAVLLRNRPAVSGMVFFTVLSVIAALVSLPVFAIELVQGTEQWPTAKGWLVVGYIALFPSFLSQIFFMRGVELIGPERAGVFINLVPIFSSFLAVALLGEPFHLYHAAALALVLFGIALSERKPRPAMG</sequence>
<feature type="transmembrane region" description="Helical" evidence="6">
    <location>
        <begin position="189"/>
        <end position="212"/>
    </location>
</feature>